<keyword evidence="2 6" id="KW-0812">Transmembrane</keyword>
<organism evidence="8 9">
    <name type="scientific">Aspergillus tamarii</name>
    <dbReference type="NCBI Taxonomy" id="41984"/>
    <lineage>
        <taxon>Eukaryota</taxon>
        <taxon>Fungi</taxon>
        <taxon>Dikarya</taxon>
        <taxon>Ascomycota</taxon>
        <taxon>Pezizomycotina</taxon>
        <taxon>Eurotiomycetes</taxon>
        <taxon>Eurotiomycetidae</taxon>
        <taxon>Eurotiales</taxon>
        <taxon>Aspergillaceae</taxon>
        <taxon>Aspergillus</taxon>
        <taxon>Aspergillus subgen. Circumdati</taxon>
    </lineage>
</organism>
<accession>A0A5N6UMJ0</accession>
<dbReference type="PANTHER" id="PTHR33048">
    <property type="entry name" value="PTH11-LIKE INTEGRAL MEMBRANE PROTEIN (AFU_ORTHOLOGUE AFUA_5G11245)"/>
    <property type="match status" value="1"/>
</dbReference>
<keyword evidence="3 6" id="KW-1133">Transmembrane helix</keyword>
<gene>
    <name evidence="8" type="ORF">BDV40DRAFT_302867</name>
</gene>
<keyword evidence="4 6" id="KW-0472">Membrane</keyword>
<dbReference type="GO" id="GO:0016020">
    <property type="term" value="C:membrane"/>
    <property type="evidence" value="ECO:0007669"/>
    <property type="project" value="UniProtKB-SubCell"/>
</dbReference>
<dbReference type="AlphaFoldDB" id="A0A5N6UMJ0"/>
<dbReference type="OrthoDB" id="3934549at2759"/>
<sequence length="393" mass="43177">MTEPPGPEHGGKGSLVLGVTWAEAGLALILLALRAKTASLCPPGQPAFGIFGLRWDFIWVVIALAFALCAQSFMTVSVRYGLGDHQNLLSAHNIVQTNLWSWMAQIVAILCLVISRIAVIAFLLSLQGRTSSIGRIVLYAVGAVQGIINVIEVALILKQCDPTEKLWNPAVVGTCDRVLICSQVGFLQGSMCMKNKLSTEFKPINYYLGIGAAADLFLAFYPVHIIGRLQQMKLSTKIGLCLIMSGGLIAGIAGINKTIAIASITHDDLTYGIYKLNTWVLTEMWFIIIFGSIPVLRPFFVRFTQDIKSAAGYGHSRSRTNPSDYLSSDRNNRESWMQLDDRSQSTYVTHISTYAKTDSDLQHGENDDYALGQEQSGRQILVTRHTSVESERC</sequence>
<dbReference type="EMBL" id="ML738667">
    <property type="protein sequence ID" value="KAE8159855.1"/>
    <property type="molecule type" value="Genomic_DNA"/>
</dbReference>
<feature type="domain" description="Rhodopsin" evidence="7">
    <location>
        <begin position="52"/>
        <end position="175"/>
    </location>
</feature>
<evidence type="ECO:0000256" key="4">
    <source>
        <dbReference type="ARBA" id="ARBA00023136"/>
    </source>
</evidence>
<proteinExistence type="inferred from homology"/>
<evidence type="ECO:0000256" key="6">
    <source>
        <dbReference type="SAM" id="Phobius"/>
    </source>
</evidence>
<dbReference type="Proteomes" id="UP000326950">
    <property type="component" value="Unassembled WGS sequence"/>
</dbReference>
<feature type="transmembrane region" description="Helical" evidence="6">
    <location>
        <begin position="238"/>
        <end position="264"/>
    </location>
</feature>
<dbReference type="InterPro" id="IPR049326">
    <property type="entry name" value="Rhodopsin_dom_fungi"/>
</dbReference>
<feature type="transmembrane region" description="Helical" evidence="6">
    <location>
        <begin position="15"/>
        <end position="35"/>
    </location>
</feature>
<dbReference type="Pfam" id="PF20684">
    <property type="entry name" value="Fung_rhodopsin"/>
    <property type="match status" value="2"/>
</dbReference>
<feature type="transmembrane region" description="Helical" evidence="6">
    <location>
        <begin position="102"/>
        <end position="124"/>
    </location>
</feature>
<evidence type="ECO:0000259" key="7">
    <source>
        <dbReference type="Pfam" id="PF20684"/>
    </source>
</evidence>
<dbReference type="PANTHER" id="PTHR33048:SF165">
    <property type="entry name" value="INTEGRAL MEMBRANE PROTEIN"/>
    <property type="match status" value="1"/>
</dbReference>
<feature type="transmembrane region" description="Helical" evidence="6">
    <location>
        <begin position="204"/>
        <end position="226"/>
    </location>
</feature>
<evidence type="ECO:0000256" key="3">
    <source>
        <dbReference type="ARBA" id="ARBA00022989"/>
    </source>
</evidence>
<reference evidence="8 9" key="1">
    <citation type="submission" date="2019-04" db="EMBL/GenBank/DDBJ databases">
        <title>Friends and foes A comparative genomics study of 23 Aspergillus species from section Flavi.</title>
        <authorList>
            <consortium name="DOE Joint Genome Institute"/>
            <person name="Kjaerbolling I."/>
            <person name="Vesth T."/>
            <person name="Frisvad J.C."/>
            <person name="Nybo J.L."/>
            <person name="Theobald S."/>
            <person name="Kildgaard S."/>
            <person name="Isbrandt T."/>
            <person name="Kuo A."/>
            <person name="Sato A."/>
            <person name="Lyhne E.K."/>
            <person name="Kogle M.E."/>
            <person name="Wiebenga A."/>
            <person name="Kun R.S."/>
            <person name="Lubbers R.J."/>
            <person name="Makela M.R."/>
            <person name="Barry K."/>
            <person name="Chovatia M."/>
            <person name="Clum A."/>
            <person name="Daum C."/>
            <person name="Haridas S."/>
            <person name="He G."/>
            <person name="LaButti K."/>
            <person name="Lipzen A."/>
            <person name="Mondo S."/>
            <person name="Riley R."/>
            <person name="Salamov A."/>
            <person name="Simmons B.A."/>
            <person name="Magnuson J.K."/>
            <person name="Henrissat B."/>
            <person name="Mortensen U.H."/>
            <person name="Larsen T.O."/>
            <person name="Devries R.P."/>
            <person name="Grigoriev I.V."/>
            <person name="Machida M."/>
            <person name="Baker S.E."/>
            <person name="Andersen M.R."/>
        </authorList>
    </citation>
    <scope>NUCLEOTIDE SEQUENCE [LARGE SCALE GENOMIC DNA]</scope>
    <source>
        <strain evidence="8 9">CBS 117626</strain>
    </source>
</reference>
<keyword evidence="9" id="KW-1185">Reference proteome</keyword>
<evidence type="ECO:0000313" key="8">
    <source>
        <dbReference type="EMBL" id="KAE8159855.1"/>
    </source>
</evidence>
<evidence type="ECO:0000256" key="1">
    <source>
        <dbReference type="ARBA" id="ARBA00004141"/>
    </source>
</evidence>
<comment type="subcellular location">
    <subcellularLocation>
        <location evidence="1">Membrane</location>
        <topology evidence="1">Multi-pass membrane protein</topology>
    </subcellularLocation>
</comment>
<evidence type="ECO:0000313" key="9">
    <source>
        <dbReference type="Proteomes" id="UP000326950"/>
    </source>
</evidence>
<name>A0A5N6UMJ0_ASPTM</name>
<feature type="transmembrane region" description="Helical" evidence="6">
    <location>
        <begin position="56"/>
        <end position="82"/>
    </location>
</feature>
<evidence type="ECO:0000256" key="5">
    <source>
        <dbReference type="ARBA" id="ARBA00038359"/>
    </source>
</evidence>
<evidence type="ECO:0000256" key="2">
    <source>
        <dbReference type="ARBA" id="ARBA00022692"/>
    </source>
</evidence>
<feature type="transmembrane region" description="Helical" evidence="6">
    <location>
        <begin position="284"/>
        <end position="300"/>
    </location>
</feature>
<feature type="transmembrane region" description="Helical" evidence="6">
    <location>
        <begin position="136"/>
        <end position="157"/>
    </location>
</feature>
<comment type="similarity">
    <text evidence="5">Belongs to the SAT4 family.</text>
</comment>
<dbReference type="InterPro" id="IPR052337">
    <property type="entry name" value="SAT4-like"/>
</dbReference>
<feature type="domain" description="Rhodopsin" evidence="7">
    <location>
        <begin position="210"/>
        <end position="301"/>
    </location>
</feature>
<protein>
    <recommendedName>
        <fullName evidence="7">Rhodopsin domain-containing protein</fullName>
    </recommendedName>
</protein>